<dbReference type="EMBL" id="NEVU01000001">
    <property type="protein sequence ID" value="OZI78022.1"/>
    <property type="molecule type" value="Genomic_DNA"/>
</dbReference>
<organism evidence="2 3">
    <name type="scientific">Bordetella genomosp. 12</name>
    <dbReference type="NCBI Taxonomy" id="463035"/>
    <lineage>
        <taxon>Bacteria</taxon>
        <taxon>Pseudomonadati</taxon>
        <taxon>Pseudomonadota</taxon>
        <taxon>Betaproteobacteria</taxon>
        <taxon>Burkholderiales</taxon>
        <taxon>Alcaligenaceae</taxon>
        <taxon>Bordetella</taxon>
    </lineage>
</organism>
<dbReference type="OrthoDB" id="5815745at2"/>
<evidence type="ECO:0000256" key="1">
    <source>
        <dbReference type="SAM" id="SignalP"/>
    </source>
</evidence>
<sequence>MKTLLRIMALALAATTAQAAPAQPLRTPQAGVLCDRHFCADKQGLSAALTEKYLGERAAARLRAQGDFDHHAFTYENGVFCDTRERLCRENRYFGSDGQRSGAVEPIFTRLLFPE</sequence>
<keyword evidence="3" id="KW-1185">Reference proteome</keyword>
<accession>A0A261VX12</accession>
<evidence type="ECO:0000313" key="2">
    <source>
        <dbReference type="EMBL" id="OZI78022.1"/>
    </source>
</evidence>
<protein>
    <submittedName>
        <fullName evidence="2">Uncharacterized protein</fullName>
    </submittedName>
</protein>
<keyword evidence="1" id="KW-0732">Signal</keyword>
<evidence type="ECO:0000313" key="3">
    <source>
        <dbReference type="Proteomes" id="UP000216429"/>
    </source>
</evidence>
<dbReference type="InterPro" id="IPR008617">
    <property type="entry name" value="Uncharacterised_YcgJ"/>
</dbReference>
<proteinExistence type="predicted"/>
<dbReference type="Pfam" id="PF05666">
    <property type="entry name" value="YcgJ"/>
    <property type="match status" value="1"/>
</dbReference>
<dbReference type="RefSeq" id="WP_094811134.1">
    <property type="nucleotide sequence ID" value="NZ_NEVU01000001.1"/>
</dbReference>
<feature type="chain" id="PRO_5012989456" evidence="1">
    <location>
        <begin position="20"/>
        <end position="115"/>
    </location>
</feature>
<reference evidence="3" key="1">
    <citation type="submission" date="2017-05" db="EMBL/GenBank/DDBJ databases">
        <title>Complete and WGS of Bordetella genogroups.</title>
        <authorList>
            <person name="Spilker T."/>
            <person name="Lipuma J."/>
        </authorList>
    </citation>
    <scope>NUCLEOTIDE SEQUENCE [LARGE SCALE GENOMIC DNA]</scope>
    <source>
        <strain evidence="3">AU6712</strain>
    </source>
</reference>
<gene>
    <name evidence="2" type="ORF">CAL22_04910</name>
</gene>
<dbReference type="Proteomes" id="UP000216429">
    <property type="component" value="Unassembled WGS sequence"/>
</dbReference>
<dbReference type="AlphaFoldDB" id="A0A261VX12"/>
<name>A0A261VX12_9BORD</name>
<feature type="signal peptide" evidence="1">
    <location>
        <begin position="1"/>
        <end position="19"/>
    </location>
</feature>
<comment type="caution">
    <text evidence="2">The sequence shown here is derived from an EMBL/GenBank/DDBJ whole genome shotgun (WGS) entry which is preliminary data.</text>
</comment>